<sequence length="117" mass="13798">MALVSLKHFKWKCKMILDKEQILGAAKKHYGNGSYGKQSYGLSEACVDLSQEWLDHHYFGRMSAGDTRKELRRYIRKNVDYKAHNATFIPTFVWVWLAQTIISWITKKIVEYIINNR</sequence>
<reference evidence="1" key="1">
    <citation type="submission" date="2018-05" db="EMBL/GenBank/DDBJ databases">
        <authorList>
            <person name="Lanie J.A."/>
            <person name="Ng W.-L."/>
            <person name="Kazmierczak K.M."/>
            <person name="Andrzejewski T.M."/>
            <person name="Davidsen T.M."/>
            <person name="Wayne K.J."/>
            <person name="Tettelin H."/>
            <person name="Glass J.I."/>
            <person name="Rusch D."/>
            <person name="Podicherti R."/>
            <person name="Tsui H.-C.T."/>
            <person name="Winkler M.E."/>
        </authorList>
    </citation>
    <scope>NUCLEOTIDE SEQUENCE</scope>
</reference>
<organism evidence="1">
    <name type="scientific">marine metagenome</name>
    <dbReference type="NCBI Taxonomy" id="408172"/>
    <lineage>
        <taxon>unclassified sequences</taxon>
        <taxon>metagenomes</taxon>
        <taxon>ecological metagenomes</taxon>
    </lineage>
</organism>
<gene>
    <name evidence="1" type="ORF">METZ01_LOCUS290284</name>
</gene>
<dbReference type="EMBL" id="UINC01087774">
    <property type="protein sequence ID" value="SVC37430.1"/>
    <property type="molecule type" value="Genomic_DNA"/>
</dbReference>
<proteinExistence type="predicted"/>
<dbReference type="AlphaFoldDB" id="A0A382LLE9"/>
<accession>A0A382LLE9</accession>
<name>A0A382LLE9_9ZZZZ</name>
<protein>
    <submittedName>
        <fullName evidence="1">Uncharacterized protein</fullName>
    </submittedName>
</protein>
<evidence type="ECO:0000313" key="1">
    <source>
        <dbReference type="EMBL" id="SVC37430.1"/>
    </source>
</evidence>